<organism evidence="1">
    <name type="scientific">uncultured Desulfovibrio sp</name>
    <dbReference type="NCBI Taxonomy" id="167968"/>
    <lineage>
        <taxon>Bacteria</taxon>
        <taxon>Pseudomonadati</taxon>
        <taxon>Thermodesulfobacteriota</taxon>
        <taxon>Desulfovibrionia</taxon>
        <taxon>Desulfovibrionales</taxon>
        <taxon>Desulfovibrionaceae</taxon>
        <taxon>Desulfovibrio</taxon>
        <taxon>environmental samples</taxon>
    </lineage>
</organism>
<protein>
    <submittedName>
        <fullName evidence="1">Uncharacterized protein</fullName>
    </submittedName>
</protein>
<evidence type="ECO:0000313" key="1">
    <source>
        <dbReference type="EMBL" id="SBW07449.1"/>
    </source>
</evidence>
<proteinExistence type="predicted"/>
<name>A0A212K6U4_9BACT</name>
<accession>A0A212K6U4</accession>
<dbReference type="RefSeq" id="WP_296936540.1">
    <property type="nucleotide sequence ID" value="NZ_LT598928.1"/>
</dbReference>
<dbReference type="AlphaFoldDB" id="A0A212K6U4"/>
<gene>
    <name evidence="1" type="ORF">KM92DES2_12336</name>
</gene>
<dbReference type="EMBL" id="FLUP01000001">
    <property type="protein sequence ID" value="SBW07449.1"/>
    <property type="molecule type" value="Genomic_DNA"/>
</dbReference>
<reference evidence="1" key="1">
    <citation type="submission" date="2016-04" db="EMBL/GenBank/DDBJ databases">
        <authorList>
            <person name="Evans L.H."/>
            <person name="Alamgir A."/>
            <person name="Owens N."/>
            <person name="Weber N.D."/>
            <person name="Virtaneva K."/>
            <person name="Barbian K."/>
            <person name="Babar A."/>
            <person name="Rosenke K."/>
        </authorList>
    </citation>
    <scope>NUCLEOTIDE SEQUENCE</scope>
    <source>
        <strain evidence="1">92-2</strain>
    </source>
</reference>
<sequence length="58" mass="6728">MLTPKKKGFDTIIIVGPYRIPIERMAFQQWEAELMQEAGFTDAAIKAEILRRLGYEQN</sequence>